<evidence type="ECO:0000256" key="1">
    <source>
        <dbReference type="SAM" id="MobiDB-lite"/>
    </source>
</evidence>
<dbReference type="Gramene" id="evm.model.01.2104">
    <property type="protein sequence ID" value="cds.evm.model.01.2104"/>
    <property type="gene ID" value="evm.TU.01.2104"/>
</dbReference>
<evidence type="ECO:0000313" key="3">
    <source>
        <dbReference type="Proteomes" id="UP000596661"/>
    </source>
</evidence>
<organism evidence="2 3">
    <name type="scientific">Cannabis sativa</name>
    <name type="common">Hemp</name>
    <name type="synonym">Marijuana</name>
    <dbReference type="NCBI Taxonomy" id="3483"/>
    <lineage>
        <taxon>Eukaryota</taxon>
        <taxon>Viridiplantae</taxon>
        <taxon>Streptophyta</taxon>
        <taxon>Embryophyta</taxon>
        <taxon>Tracheophyta</taxon>
        <taxon>Spermatophyta</taxon>
        <taxon>Magnoliopsida</taxon>
        <taxon>eudicotyledons</taxon>
        <taxon>Gunneridae</taxon>
        <taxon>Pentapetalae</taxon>
        <taxon>rosids</taxon>
        <taxon>fabids</taxon>
        <taxon>Rosales</taxon>
        <taxon>Cannabaceae</taxon>
        <taxon>Cannabis</taxon>
    </lineage>
</organism>
<protein>
    <submittedName>
        <fullName evidence="2">Uncharacterized protein</fullName>
    </submittedName>
</protein>
<dbReference type="EMBL" id="UZAU01000058">
    <property type="status" value="NOT_ANNOTATED_CDS"/>
    <property type="molecule type" value="Genomic_DNA"/>
</dbReference>
<reference evidence="2" key="2">
    <citation type="submission" date="2021-03" db="UniProtKB">
        <authorList>
            <consortium name="EnsemblPlants"/>
        </authorList>
    </citation>
    <scope>IDENTIFICATION</scope>
</reference>
<proteinExistence type="predicted"/>
<dbReference type="EnsemblPlants" id="evm.model.01.2104">
    <property type="protein sequence ID" value="cds.evm.model.01.2104"/>
    <property type="gene ID" value="evm.TU.01.2104"/>
</dbReference>
<feature type="compositionally biased region" description="Basic and acidic residues" evidence="1">
    <location>
        <begin position="121"/>
        <end position="144"/>
    </location>
</feature>
<name>A0A803NJQ8_CANSA</name>
<keyword evidence="3" id="KW-1185">Reference proteome</keyword>
<evidence type="ECO:0000313" key="2">
    <source>
        <dbReference type="EnsemblPlants" id="cds.evm.model.01.2104"/>
    </source>
</evidence>
<reference evidence="2" key="1">
    <citation type="submission" date="2018-11" db="EMBL/GenBank/DDBJ databases">
        <authorList>
            <person name="Grassa J C."/>
        </authorList>
    </citation>
    <scope>NUCLEOTIDE SEQUENCE [LARGE SCALE GENOMIC DNA]</scope>
</reference>
<accession>A0A803NJQ8</accession>
<feature type="region of interest" description="Disordered" evidence="1">
    <location>
        <begin position="115"/>
        <end position="144"/>
    </location>
</feature>
<sequence>MYGFNGAGIPPCGKIKLPLIVFTASKQTTIMATFIVVDVKSLYNVMLRLPTLYDPPAISLVCHFSVRFAITVFIGCLLGNQGTARECYNASLSITKKTSSTATTLKGTKKTSFDVITPEGMSKDSPRKARETTKTSRDQTVKKV</sequence>
<dbReference type="Proteomes" id="UP000596661">
    <property type="component" value="Chromosome 1"/>
</dbReference>
<dbReference type="AlphaFoldDB" id="A0A803NJQ8"/>